<evidence type="ECO:0008006" key="4">
    <source>
        <dbReference type="Google" id="ProtNLM"/>
    </source>
</evidence>
<sequence>MDQYPKLNTSFQERSDYEDVVQSIETRHRHDLAVHLYLAFLLHNVNPLFPASTWTSWPPHPLAVLDPQMTTDAEDFVLSDLQYDGTEALFYSEAARKATGRKNTGWVQLQKRNEKVPVRFKRQKLSSPKVTLVNEVHFLLQRKIKDLVRRVKGTVSLEDDSPLMKSIATRLANRMGNVLDRLADQSLHRHQTTREIVHTCHGTWQDVALANFYNDKLGTQVDVDGHRKLYHKMQELFQNVLYPYEYDPSIYIDETTGVQEEVPEFDVTENLEAIEKEGLAPTGLGLAQDHMDQQAQSRAVKERVFWGLMDQAAREKQLAHDKPEGKSDPLGLYQPEGDFFAERRQRVFRHVSLKPKDFKTVVKHAK</sequence>
<dbReference type="AlphaFoldDB" id="A0A1A0H767"/>
<dbReference type="OrthoDB" id="4068335at2759"/>
<organism evidence="2 3">
    <name type="scientific">Metschnikowia bicuspidata var. bicuspidata NRRL YB-4993</name>
    <dbReference type="NCBI Taxonomy" id="869754"/>
    <lineage>
        <taxon>Eukaryota</taxon>
        <taxon>Fungi</taxon>
        <taxon>Dikarya</taxon>
        <taxon>Ascomycota</taxon>
        <taxon>Saccharomycotina</taxon>
        <taxon>Pichiomycetes</taxon>
        <taxon>Metschnikowiaceae</taxon>
        <taxon>Metschnikowia</taxon>
    </lineage>
</organism>
<evidence type="ECO:0000256" key="1">
    <source>
        <dbReference type="SAM" id="MobiDB-lite"/>
    </source>
</evidence>
<evidence type="ECO:0000313" key="2">
    <source>
        <dbReference type="EMBL" id="OBA19742.1"/>
    </source>
</evidence>
<name>A0A1A0H767_9ASCO</name>
<proteinExistence type="predicted"/>
<dbReference type="EMBL" id="LXTC01000005">
    <property type="protein sequence ID" value="OBA19742.1"/>
    <property type="molecule type" value="Genomic_DNA"/>
</dbReference>
<comment type="caution">
    <text evidence="2">The sequence shown here is derived from an EMBL/GenBank/DDBJ whole genome shotgun (WGS) entry which is preliminary data.</text>
</comment>
<dbReference type="GeneID" id="30027980"/>
<dbReference type="RefSeq" id="XP_018710267.1">
    <property type="nucleotide sequence ID" value="XM_018855004.1"/>
</dbReference>
<feature type="compositionally biased region" description="Basic and acidic residues" evidence="1">
    <location>
        <begin position="316"/>
        <end position="327"/>
    </location>
</feature>
<protein>
    <recommendedName>
        <fullName evidence="4">Rrn9 domain-containing protein</fullName>
    </recommendedName>
</protein>
<keyword evidence="3" id="KW-1185">Reference proteome</keyword>
<dbReference type="Proteomes" id="UP000092555">
    <property type="component" value="Unassembled WGS sequence"/>
</dbReference>
<evidence type="ECO:0000313" key="3">
    <source>
        <dbReference type="Proteomes" id="UP000092555"/>
    </source>
</evidence>
<feature type="region of interest" description="Disordered" evidence="1">
    <location>
        <begin position="316"/>
        <end position="335"/>
    </location>
</feature>
<gene>
    <name evidence="2" type="ORF">METBIDRAFT_206972</name>
</gene>
<reference evidence="2 3" key="1">
    <citation type="submission" date="2016-05" db="EMBL/GenBank/DDBJ databases">
        <title>Comparative genomics of biotechnologically important yeasts.</title>
        <authorList>
            <consortium name="DOE Joint Genome Institute"/>
            <person name="Riley R."/>
            <person name="Haridas S."/>
            <person name="Wolfe K.H."/>
            <person name="Lopes M.R."/>
            <person name="Hittinger C.T."/>
            <person name="Goker M."/>
            <person name="Salamov A."/>
            <person name="Wisecaver J."/>
            <person name="Long T.M."/>
            <person name="Aerts A.L."/>
            <person name="Barry K."/>
            <person name="Choi C."/>
            <person name="Clum A."/>
            <person name="Coughlan A.Y."/>
            <person name="Deshpande S."/>
            <person name="Douglass A.P."/>
            <person name="Hanson S.J."/>
            <person name="Klenk H.-P."/>
            <person name="LaButti K."/>
            <person name="Lapidus A."/>
            <person name="Lindquist E."/>
            <person name="Lipzen A."/>
            <person name="Meier-kolthoff J.P."/>
            <person name="Ohm R.A."/>
            <person name="Otillar R.P."/>
            <person name="Pangilinan J."/>
            <person name="Peng Y."/>
            <person name="Rokas A."/>
            <person name="Rosa C.A."/>
            <person name="Scheuner C."/>
            <person name="Sibirny A.A."/>
            <person name="Slot J.C."/>
            <person name="Stielow J.B."/>
            <person name="Sun H."/>
            <person name="Kurtzman C.P."/>
            <person name="Blackwell M."/>
            <person name="Grigoriev I.V."/>
            <person name="Jeffries T.W."/>
        </authorList>
    </citation>
    <scope>NUCLEOTIDE SEQUENCE [LARGE SCALE GENOMIC DNA]</scope>
    <source>
        <strain evidence="2 3">NRRL YB-4993</strain>
    </source>
</reference>
<accession>A0A1A0H767</accession>